<protein>
    <submittedName>
        <fullName evidence="2">Uncharacterized protein</fullName>
    </submittedName>
</protein>
<reference evidence="2 3" key="1">
    <citation type="submission" date="2021-06" db="EMBL/GenBank/DDBJ databases">
        <title>Caerostris darwini draft genome.</title>
        <authorList>
            <person name="Kono N."/>
            <person name="Arakawa K."/>
        </authorList>
    </citation>
    <scope>NUCLEOTIDE SEQUENCE [LARGE SCALE GENOMIC DNA]</scope>
</reference>
<evidence type="ECO:0000313" key="2">
    <source>
        <dbReference type="EMBL" id="GIY08753.1"/>
    </source>
</evidence>
<keyword evidence="1" id="KW-1133">Transmembrane helix</keyword>
<evidence type="ECO:0000313" key="3">
    <source>
        <dbReference type="Proteomes" id="UP001054837"/>
    </source>
</evidence>
<keyword evidence="1" id="KW-0472">Membrane</keyword>
<accession>A0AAV4QFA8</accession>
<organism evidence="2 3">
    <name type="scientific">Caerostris darwini</name>
    <dbReference type="NCBI Taxonomy" id="1538125"/>
    <lineage>
        <taxon>Eukaryota</taxon>
        <taxon>Metazoa</taxon>
        <taxon>Ecdysozoa</taxon>
        <taxon>Arthropoda</taxon>
        <taxon>Chelicerata</taxon>
        <taxon>Arachnida</taxon>
        <taxon>Araneae</taxon>
        <taxon>Araneomorphae</taxon>
        <taxon>Entelegynae</taxon>
        <taxon>Araneoidea</taxon>
        <taxon>Araneidae</taxon>
        <taxon>Caerostris</taxon>
    </lineage>
</organism>
<proteinExistence type="predicted"/>
<dbReference type="EMBL" id="BPLQ01004544">
    <property type="protein sequence ID" value="GIY08753.1"/>
    <property type="molecule type" value="Genomic_DNA"/>
</dbReference>
<gene>
    <name evidence="2" type="ORF">CDAR_24291</name>
</gene>
<evidence type="ECO:0000256" key="1">
    <source>
        <dbReference type="SAM" id="Phobius"/>
    </source>
</evidence>
<sequence>MILSVRKEECHTGSTEGKVPGALTPAMTFSLLMGFFIYHNFFPFCSQYKKFIPFILRNAMKEIQYLSALHVDYGVLKLVYCFSTLKSFPSFPK</sequence>
<keyword evidence="3" id="KW-1185">Reference proteome</keyword>
<feature type="transmembrane region" description="Helical" evidence="1">
    <location>
        <begin position="22"/>
        <end position="42"/>
    </location>
</feature>
<keyword evidence="1" id="KW-0812">Transmembrane</keyword>
<dbReference type="Proteomes" id="UP001054837">
    <property type="component" value="Unassembled WGS sequence"/>
</dbReference>
<comment type="caution">
    <text evidence="2">The sequence shown here is derived from an EMBL/GenBank/DDBJ whole genome shotgun (WGS) entry which is preliminary data.</text>
</comment>
<name>A0AAV4QFA8_9ARAC</name>
<dbReference type="AlphaFoldDB" id="A0AAV4QFA8"/>